<gene>
    <name evidence="2" type="ORF">Aple_021900</name>
</gene>
<accession>A0A5M3XDG9</accession>
<comment type="caution">
    <text evidence="2">The sequence shown here is derived from an EMBL/GenBank/DDBJ whole genome shotgun (WGS) entry which is preliminary data.</text>
</comment>
<dbReference type="InterPro" id="IPR011010">
    <property type="entry name" value="DNA_brk_join_enz"/>
</dbReference>
<evidence type="ECO:0000313" key="2">
    <source>
        <dbReference type="EMBL" id="GES19294.1"/>
    </source>
</evidence>
<sequence>MPQHAKRDQAEGEMQEALRWLAANTKPVSALTEPATMRALLDAATSKVDGKRSAPSTVRKHRMLISNALDYAVELELLEENPLHKLKWKLPKSSHEVDRKSVVNHAQARALLEAVGSEAEREASGYVLRRDLLRGAAAGRGGQSETP</sequence>
<dbReference type="Proteomes" id="UP000377595">
    <property type="component" value="Unassembled WGS sequence"/>
</dbReference>
<protein>
    <recommendedName>
        <fullName evidence="4">Core-binding (CB) domain-containing protein</fullName>
    </recommendedName>
</protein>
<dbReference type="SUPFAM" id="SSF56349">
    <property type="entry name" value="DNA breaking-rejoining enzymes"/>
    <property type="match status" value="1"/>
</dbReference>
<name>A0A5M3XDG9_9ACTN</name>
<dbReference type="EMBL" id="BLAF01000011">
    <property type="protein sequence ID" value="GES19294.1"/>
    <property type="molecule type" value="Genomic_DNA"/>
</dbReference>
<evidence type="ECO:0000256" key="1">
    <source>
        <dbReference type="ARBA" id="ARBA00023125"/>
    </source>
</evidence>
<dbReference type="InterPro" id="IPR010998">
    <property type="entry name" value="Integrase_recombinase_N"/>
</dbReference>
<dbReference type="Gene3D" id="1.10.150.130">
    <property type="match status" value="1"/>
</dbReference>
<evidence type="ECO:0000313" key="3">
    <source>
        <dbReference type="Proteomes" id="UP000377595"/>
    </source>
</evidence>
<organism evidence="2 3">
    <name type="scientific">Acrocarpospora pleiomorpha</name>
    <dbReference type="NCBI Taxonomy" id="90975"/>
    <lineage>
        <taxon>Bacteria</taxon>
        <taxon>Bacillati</taxon>
        <taxon>Actinomycetota</taxon>
        <taxon>Actinomycetes</taxon>
        <taxon>Streptosporangiales</taxon>
        <taxon>Streptosporangiaceae</taxon>
        <taxon>Acrocarpospora</taxon>
    </lineage>
</organism>
<dbReference type="GO" id="GO:0003677">
    <property type="term" value="F:DNA binding"/>
    <property type="evidence" value="ECO:0007669"/>
    <property type="project" value="UniProtKB-KW"/>
</dbReference>
<proteinExistence type="predicted"/>
<keyword evidence="3" id="KW-1185">Reference proteome</keyword>
<evidence type="ECO:0008006" key="4">
    <source>
        <dbReference type="Google" id="ProtNLM"/>
    </source>
</evidence>
<reference evidence="2 3" key="1">
    <citation type="submission" date="2019-10" db="EMBL/GenBank/DDBJ databases">
        <title>Whole genome shotgun sequence of Acrocarpospora pleiomorpha NBRC 16267.</title>
        <authorList>
            <person name="Ichikawa N."/>
            <person name="Kimura A."/>
            <person name="Kitahashi Y."/>
            <person name="Komaki H."/>
            <person name="Oguchi A."/>
        </authorList>
    </citation>
    <scope>NUCLEOTIDE SEQUENCE [LARGE SCALE GENOMIC DNA]</scope>
    <source>
        <strain evidence="2 3">NBRC 16267</strain>
    </source>
</reference>
<dbReference type="AlphaFoldDB" id="A0A5M3XDG9"/>
<keyword evidence="1" id="KW-0238">DNA-binding</keyword>